<comment type="caution">
    <text evidence="1">The sequence shown here is derived from an EMBL/GenBank/DDBJ whole genome shotgun (WGS) entry which is preliminary data.</text>
</comment>
<gene>
    <name evidence="1" type="ORF">K6T82_16645</name>
</gene>
<dbReference type="RefSeq" id="WP_223707881.1">
    <property type="nucleotide sequence ID" value="NZ_JAINUY010000005.1"/>
</dbReference>
<protein>
    <recommendedName>
        <fullName evidence="3">Lipoprotein</fullName>
    </recommendedName>
</protein>
<sequence>MKKYFSLFLIILLISCSEKNPIEKSLETKSDEYWCYYTNCNSYFTYFKFKDDQLSYRYNKDENGKFTTKPEDPFMPEDPQKWSVSEDSIMTWGNFSYDVVSYNDKAIVLVYPTKEKPYLNYLFLIKEKESDFKKYSDDYNEKRLYNPEKYKTHK</sequence>
<evidence type="ECO:0008006" key="3">
    <source>
        <dbReference type="Google" id="ProtNLM"/>
    </source>
</evidence>
<reference evidence="1 2" key="1">
    <citation type="journal article" date="2023" name="Antonie Van Leeuwenhoek">
        <title>Flavobacterium potami sp. nov., a multi-metal resistance genes harbouring bacterium isolated from shallow river silt.</title>
        <authorList>
            <person name="Li S."/>
            <person name="Mao S."/>
            <person name="Mu W."/>
            <person name="Guo B."/>
            <person name="Li C."/>
            <person name="Zhu Q."/>
            <person name="Hou X."/>
            <person name="Zhao Y."/>
            <person name="Wei S."/>
            <person name="Liu H."/>
            <person name="Liu A."/>
        </authorList>
    </citation>
    <scope>NUCLEOTIDE SEQUENCE [LARGE SCALE GENOMIC DNA]</scope>
    <source>
        <strain evidence="1 2">17A</strain>
    </source>
</reference>
<name>A0A9X1HDK9_9FLAO</name>
<dbReference type="Proteomes" id="UP001139366">
    <property type="component" value="Unassembled WGS sequence"/>
</dbReference>
<dbReference type="EMBL" id="JAINUY010000005">
    <property type="protein sequence ID" value="MBZ4036402.1"/>
    <property type="molecule type" value="Genomic_DNA"/>
</dbReference>
<accession>A0A9X1HDK9</accession>
<dbReference type="AlphaFoldDB" id="A0A9X1HDK9"/>
<proteinExistence type="predicted"/>
<organism evidence="1 2">
    <name type="scientific">Flavobacterium potami</name>
    <dbReference type="NCBI Taxonomy" id="2872310"/>
    <lineage>
        <taxon>Bacteria</taxon>
        <taxon>Pseudomonadati</taxon>
        <taxon>Bacteroidota</taxon>
        <taxon>Flavobacteriia</taxon>
        <taxon>Flavobacteriales</taxon>
        <taxon>Flavobacteriaceae</taxon>
        <taxon>Flavobacterium</taxon>
    </lineage>
</organism>
<dbReference type="PROSITE" id="PS51257">
    <property type="entry name" value="PROKAR_LIPOPROTEIN"/>
    <property type="match status" value="1"/>
</dbReference>
<keyword evidence="2" id="KW-1185">Reference proteome</keyword>
<evidence type="ECO:0000313" key="2">
    <source>
        <dbReference type="Proteomes" id="UP001139366"/>
    </source>
</evidence>
<evidence type="ECO:0000313" key="1">
    <source>
        <dbReference type="EMBL" id="MBZ4036402.1"/>
    </source>
</evidence>